<dbReference type="AlphaFoldDB" id="A0A150XRX6"/>
<evidence type="ECO:0008006" key="4">
    <source>
        <dbReference type="Google" id="ProtNLM"/>
    </source>
</evidence>
<evidence type="ECO:0000313" key="2">
    <source>
        <dbReference type="EMBL" id="KYG81507.1"/>
    </source>
</evidence>
<dbReference type="Proteomes" id="UP000075583">
    <property type="component" value="Unassembled WGS sequence"/>
</dbReference>
<reference evidence="2" key="1">
    <citation type="submission" date="2016-01" db="EMBL/GenBank/DDBJ databases">
        <title>Genome sequencing of Roseivirga ehrenbergii KMM 6017.</title>
        <authorList>
            <person name="Selvaratnam C."/>
            <person name="Thevarajoo S."/>
            <person name="Goh K.M."/>
            <person name="Ee R."/>
            <person name="Chan K.-G."/>
            <person name="Chong C.S."/>
        </authorList>
    </citation>
    <scope>NUCLEOTIDE SEQUENCE [LARGE SCALE GENOMIC DNA]</scope>
    <source>
        <strain evidence="2">KMM 6017</strain>
    </source>
</reference>
<protein>
    <recommendedName>
        <fullName evidence="4">Gliding motility protein RemB</fullName>
    </recommendedName>
</protein>
<proteinExistence type="predicted"/>
<keyword evidence="3" id="KW-1185">Reference proteome</keyword>
<gene>
    <name evidence="2" type="ORF">MB14_13025</name>
</gene>
<feature type="chain" id="PRO_5007575127" description="Gliding motility protein RemB" evidence="1">
    <location>
        <begin position="20"/>
        <end position="554"/>
    </location>
</feature>
<organism evidence="2 3">
    <name type="scientific">Roseivirga ehrenbergii (strain DSM 102268 / JCM 13514 / KCTC 12282 / NCIMB 14502 / KMM 6017)</name>
    <dbReference type="NCBI Taxonomy" id="279360"/>
    <lineage>
        <taxon>Bacteria</taxon>
        <taxon>Pseudomonadati</taxon>
        <taxon>Bacteroidota</taxon>
        <taxon>Cytophagia</taxon>
        <taxon>Cytophagales</taxon>
        <taxon>Roseivirgaceae</taxon>
        <taxon>Roseivirga</taxon>
    </lineage>
</organism>
<sequence>MKKLFLLLCISFFTVSALAQSSLIPYNRDYYHIIDRFVAKFPEQAKEFQTTYKPVSRENLAGFLNSIKEEYSNFSEQDKFNFEFLMNDNWEFTNSEYIENDKSWWDVFYTKKSDLLYYQGGNSTIHINPVFDFTGGKGSEADGTLYTNTRGAEIHGSIDKKIGFYTFVSTTEMRLPEYVNRYITGPQKAFPNEGIWKAFGDNGWDVLHARGYFNFGLTKSIKVQAGYDKNFIGNGHRSMILSDFSSPNLFLKIDTQVGPFQYTTMFSELTEDIAFTGRGVPGDGDYPKKFWAFHRLGLNITPKFSLGLFESVMSEKATLAYFNPIIFYRAVELQEGSPDNVLLGLDFNWKVKKGISIYGQALLDEFVIGDLRAGNGSWRNRFGIQLGGKSIDAFGVSNLDLLAEVNLARPYLYQSEFKNSYSNYRNPLAHPLGANFQELVLVGRYQPLERLSVVGKIIYSDLGEDLGDGVNYGGNVLADTDDRVSTSGNKIGQGANAKNMYIELRGSYMLIHNVFFDLGLLQRNFDSELAARDLNSTTISASLRWNLAKRQHEF</sequence>
<comment type="caution">
    <text evidence="2">The sequence shown here is derived from an EMBL/GenBank/DDBJ whole genome shotgun (WGS) entry which is preliminary data.</text>
</comment>
<dbReference type="OrthoDB" id="9808260at2"/>
<dbReference type="EMBL" id="LQZQ01000002">
    <property type="protein sequence ID" value="KYG81507.1"/>
    <property type="molecule type" value="Genomic_DNA"/>
</dbReference>
<accession>A0A150XRX6</accession>
<dbReference type="InterPro" id="IPR038636">
    <property type="entry name" value="Wzi_sf"/>
</dbReference>
<dbReference type="RefSeq" id="WP_062588504.1">
    <property type="nucleotide sequence ID" value="NZ_LQZQ01000002.1"/>
</dbReference>
<keyword evidence="1" id="KW-0732">Signal</keyword>
<dbReference type="STRING" id="279360.MB14_13025"/>
<name>A0A150XRX6_ROSEK</name>
<evidence type="ECO:0000313" key="3">
    <source>
        <dbReference type="Proteomes" id="UP000075583"/>
    </source>
</evidence>
<dbReference type="Gene3D" id="2.40.160.130">
    <property type="entry name" value="Capsule assembly protein Wzi"/>
    <property type="match status" value="1"/>
</dbReference>
<evidence type="ECO:0000256" key="1">
    <source>
        <dbReference type="SAM" id="SignalP"/>
    </source>
</evidence>
<feature type="signal peptide" evidence="1">
    <location>
        <begin position="1"/>
        <end position="19"/>
    </location>
</feature>